<keyword evidence="3" id="KW-1185">Reference proteome</keyword>
<evidence type="ECO:0000259" key="1">
    <source>
        <dbReference type="Pfam" id="PF13439"/>
    </source>
</evidence>
<dbReference type="InterPro" id="IPR050194">
    <property type="entry name" value="Glycosyltransferase_grp1"/>
</dbReference>
<dbReference type="InterPro" id="IPR028098">
    <property type="entry name" value="Glyco_trans_4-like_N"/>
</dbReference>
<evidence type="ECO:0000313" key="2">
    <source>
        <dbReference type="EMBL" id="MDQ0454440.1"/>
    </source>
</evidence>
<dbReference type="Gene3D" id="3.40.50.2000">
    <property type="entry name" value="Glycogen Phosphorylase B"/>
    <property type="match status" value="2"/>
</dbReference>
<dbReference type="SUPFAM" id="SSF53756">
    <property type="entry name" value="UDP-Glycosyltransferase/glycogen phosphorylase"/>
    <property type="match status" value="1"/>
</dbReference>
<dbReference type="Pfam" id="PF13692">
    <property type="entry name" value="Glyco_trans_1_4"/>
    <property type="match status" value="1"/>
</dbReference>
<dbReference type="RefSeq" id="WP_370877999.1">
    <property type="nucleotide sequence ID" value="NZ_JAUSWH010000002.1"/>
</dbReference>
<protein>
    <submittedName>
        <fullName evidence="2">Glycosyltransferase involved in cell wall biosynthesis</fullName>
    </submittedName>
</protein>
<dbReference type="PANTHER" id="PTHR45947:SF3">
    <property type="entry name" value="SULFOQUINOVOSYL TRANSFERASE SQD2"/>
    <property type="match status" value="1"/>
</dbReference>
<gene>
    <name evidence="2" type="ORF">QO005_000767</name>
</gene>
<feature type="domain" description="Glycosyltransferase subfamily 4-like N-terminal" evidence="1">
    <location>
        <begin position="14"/>
        <end position="165"/>
    </location>
</feature>
<dbReference type="EMBL" id="JAUSWH010000002">
    <property type="protein sequence ID" value="MDQ0454440.1"/>
    <property type="molecule type" value="Genomic_DNA"/>
</dbReference>
<dbReference type="Pfam" id="PF13439">
    <property type="entry name" value="Glyco_transf_4"/>
    <property type="match status" value="1"/>
</dbReference>
<organism evidence="2 3">
    <name type="scientific">Rhizobium paknamense</name>
    <dbReference type="NCBI Taxonomy" id="1206817"/>
    <lineage>
        <taxon>Bacteria</taxon>
        <taxon>Pseudomonadati</taxon>
        <taxon>Pseudomonadota</taxon>
        <taxon>Alphaproteobacteria</taxon>
        <taxon>Hyphomicrobiales</taxon>
        <taxon>Rhizobiaceae</taxon>
        <taxon>Rhizobium/Agrobacterium group</taxon>
        <taxon>Rhizobium</taxon>
    </lineage>
</organism>
<sequence length="353" mass="39070">MRLTIITDAWHPQVNGVVRSIENTNAELERMGVEITMITPEAFRSIPMPTYPEIRLSLTTPRAIGKALAASNPELIHIATEGPLGLLARRWCVRNGMAFSTSYHTRFPEYVAARAPIPLSWLYAYVRWFHRAGGACMVATESLKAELEGRGLRNLRLWSRGIDTELFHPRPLSETPFGLPRPIFMTVGRVAVEKNLPAFLDLDLPGSKVVVGDGPARADLQARYPDVLFTGVKFGAELAQAYAEADVFVFPSRTDTFGNTILEALASGVPVAAYPVTGPKDILKDRPEAGALNENLRIACLEALSASRQQARQVAEGFSWAAASRQFLDNVIEAKTQGRRRLLRLRRLQRKPA</sequence>
<dbReference type="PANTHER" id="PTHR45947">
    <property type="entry name" value="SULFOQUINOVOSYL TRANSFERASE SQD2"/>
    <property type="match status" value="1"/>
</dbReference>
<dbReference type="CDD" id="cd03814">
    <property type="entry name" value="GT4-like"/>
    <property type="match status" value="1"/>
</dbReference>
<accession>A0ABU0I889</accession>
<evidence type="ECO:0000313" key="3">
    <source>
        <dbReference type="Proteomes" id="UP001235269"/>
    </source>
</evidence>
<proteinExistence type="predicted"/>
<name>A0ABU0I889_9HYPH</name>
<comment type="caution">
    <text evidence="2">The sequence shown here is derived from an EMBL/GenBank/DDBJ whole genome shotgun (WGS) entry which is preliminary data.</text>
</comment>
<reference evidence="2 3" key="1">
    <citation type="submission" date="2023-07" db="EMBL/GenBank/DDBJ databases">
        <title>Genomic Encyclopedia of Type Strains, Phase IV (KMG-IV): sequencing the most valuable type-strain genomes for metagenomic binning, comparative biology and taxonomic classification.</title>
        <authorList>
            <person name="Goeker M."/>
        </authorList>
    </citation>
    <scope>NUCLEOTIDE SEQUENCE [LARGE SCALE GENOMIC DNA]</scope>
    <source>
        <strain evidence="2 3">DSM 100301</strain>
    </source>
</reference>
<dbReference type="Proteomes" id="UP001235269">
    <property type="component" value="Unassembled WGS sequence"/>
</dbReference>